<protein>
    <submittedName>
        <fullName evidence="10">Exopolysaccharide biosynthesis polyprenyl glycosylphosphotransferase</fullName>
    </submittedName>
</protein>
<keyword evidence="3 10" id="KW-0808">Transferase</keyword>
<dbReference type="PANTHER" id="PTHR30576:SF21">
    <property type="entry name" value="UDP-GLUCOSE:UNDECAPRENYL-PHOSPHATE GLUCOSE-1-PHOSPHATE TRANSFERASE"/>
    <property type="match status" value="1"/>
</dbReference>
<dbReference type="Pfam" id="PF02397">
    <property type="entry name" value="Bac_transf"/>
    <property type="match status" value="1"/>
</dbReference>
<evidence type="ECO:0000256" key="1">
    <source>
        <dbReference type="ARBA" id="ARBA00004141"/>
    </source>
</evidence>
<dbReference type="GO" id="GO:0000271">
    <property type="term" value="P:polysaccharide biosynthetic process"/>
    <property type="evidence" value="ECO:0007669"/>
    <property type="project" value="UniProtKB-KW"/>
</dbReference>
<organism evidence="10 11">
    <name type="scientific">Enterovirga aerilata</name>
    <dbReference type="NCBI Taxonomy" id="2730920"/>
    <lineage>
        <taxon>Bacteria</taxon>
        <taxon>Pseudomonadati</taxon>
        <taxon>Pseudomonadota</taxon>
        <taxon>Alphaproteobacteria</taxon>
        <taxon>Hyphomicrobiales</taxon>
        <taxon>Methylobacteriaceae</taxon>
        <taxon>Enterovirga</taxon>
    </lineage>
</organism>
<dbReference type="GO" id="GO:0009242">
    <property type="term" value="P:colanic acid biosynthetic process"/>
    <property type="evidence" value="ECO:0007669"/>
    <property type="project" value="TreeGrafter"/>
</dbReference>
<dbReference type="InterPro" id="IPR017475">
    <property type="entry name" value="EPS_sugar_tfrase"/>
</dbReference>
<gene>
    <name evidence="10" type="ORF">HJG44_02525</name>
</gene>
<dbReference type="EMBL" id="JABEPP010000001">
    <property type="protein sequence ID" value="NNM71269.1"/>
    <property type="molecule type" value="Genomic_DNA"/>
</dbReference>
<feature type="transmembrane region" description="Helical" evidence="8">
    <location>
        <begin position="48"/>
        <end position="70"/>
    </location>
</feature>
<evidence type="ECO:0000256" key="5">
    <source>
        <dbReference type="ARBA" id="ARBA00022989"/>
    </source>
</evidence>
<dbReference type="PANTHER" id="PTHR30576">
    <property type="entry name" value="COLANIC BIOSYNTHESIS UDP-GLUCOSE LIPID CARRIER TRANSFERASE"/>
    <property type="match status" value="1"/>
</dbReference>
<dbReference type="RefSeq" id="WP_171216745.1">
    <property type="nucleotide sequence ID" value="NZ_JABEPP010000001.1"/>
</dbReference>
<feature type="transmembrane region" description="Helical" evidence="8">
    <location>
        <begin position="82"/>
        <end position="103"/>
    </location>
</feature>
<evidence type="ECO:0000313" key="10">
    <source>
        <dbReference type="EMBL" id="NNM71269.1"/>
    </source>
</evidence>
<keyword evidence="4 8" id="KW-0812">Transmembrane</keyword>
<comment type="similarity">
    <text evidence="2">Belongs to the bacterial sugar transferase family.</text>
</comment>
<evidence type="ECO:0000256" key="4">
    <source>
        <dbReference type="ARBA" id="ARBA00022692"/>
    </source>
</evidence>
<dbReference type="AlphaFoldDB" id="A0A849I4G6"/>
<dbReference type="InterPro" id="IPR003362">
    <property type="entry name" value="Bact_transf"/>
</dbReference>
<keyword evidence="6 8" id="KW-0472">Membrane</keyword>
<comment type="subcellular location">
    <subcellularLocation>
        <location evidence="1">Membrane</location>
        <topology evidence="1">Multi-pass membrane protein</topology>
    </subcellularLocation>
</comment>
<feature type="transmembrane region" description="Helical" evidence="8">
    <location>
        <begin position="115"/>
        <end position="132"/>
    </location>
</feature>
<evidence type="ECO:0000256" key="7">
    <source>
        <dbReference type="ARBA" id="ARBA00023169"/>
    </source>
</evidence>
<sequence>MSESLPRYPHHRVEISAAGLDFAIITLSGPVSAYLHGFFYAYPHHPDLYLGFAILVASVCSATLFYRGLYKVEHLLSLYDQIKYVVSHLFISIFMAYFIVRLIQSELRLFQGETVAFVCLCSVQLIGARAFWSRHLSSELDRGGLKRRPVALLTWSDDELAPSKKQALLRNGFEITETISLDRSNSQEIPVRVAKAIAQLRGSNVEEILIHLPYRHLHILPIIVFELRSTPLPASVLPDDAASYLLFQRRRGYGSFGLVEVKREPLTLVERSAKRILDLVVAGLAIAALAPLLLFVAAAVKFDSAGPILFRQTRRGFNGRSFKILKFRTMHVLEDGGEVVQATRSDRRVTRVGRWLRRTSIDELPQLWNVIKGDMSVIGPRPHAVAHDEIYSDVIDNYAHRQHVKPGLTGWAQVNGFRGETPRVEDMKARVDHDLWYIENWSLELDLRILALTCTKLISHRAY</sequence>
<evidence type="ECO:0000256" key="3">
    <source>
        <dbReference type="ARBA" id="ARBA00022679"/>
    </source>
</evidence>
<evidence type="ECO:0000256" key="2">
    <source>
        <dbReference type="ARBA" id="ARBA00006464"/>
    </source>
</evidence>
<feature type="transmembrane region" description="Helical" evidence="8">
    <location>
        <begin position="20"/>
        <end position="42"/>
    </location>
</feature>
<keyword evidence="11" id="KW-1185">Reference proteome</keyword>
<dbReference type="Proteomes" id="UP000564885">
    <property type="component" value="Unassembled WGS sequence"/>
</dbReference>
<comment type="caution">
    <text evidence="10">The sequence shown here is derived from an EMBL/GenBank/DDBJ whole genome shotgun (WGS) entry which is preliminary data.</text>
</comment>
<dbReference type="NCBIfam" id="TIGR03025">
    <property type="entry name" value="EPS_sugtrans"/>
    <property type="match status" value="1"/>
</dbReference>
<keyword evidence="5 8" id="KW-1133">Transmembrane helix</keyword>
<evidence type="ECO:0000256" key="8">
    <source>
        <dbReference type="SAM" id="Phobius"/>
    </source>
</evidence>
<dbReference type="GO" id="GO:0089702">
    <property type="term" value="F:undecaprenyl-phosphate glucose phosphotransferase activity"/>
    <property type="evidence" value="ECO:0007669"/>
    <property type="project" value="TreeGrafter"/>
</dbReference>
<accession>A0A849I4G6</accession>
<proteinExistence type="inferred from homology"/>
<evidence type="ECO:0000259" key="9">
    <source>
        <dbReference type="Pfam" id="PF02397"/>
    </source>
</evidence>
<name>A0A849I4G6_9HYPH</name>
<dbReference type="GO" id="GO:0016020">
    <property type="term" value="C:membrane"/>
    <property type="evidence" value="ECO:0007669"/>
    <property type="project" value="UniProtKB-SubCell"/>
</dbReference>
<feature type="domain" description="Bacterial sugar transferase" evidence="9">
    <location>
        <begin position="274"/>
        <end position="458"/>
    </location>
</feature>
<evidence type="ECO:0000256" key="6">
    <source>
        <dbReference type="ARBA" id="ARBA00023136"/>
    </source>
</evidence>
<evidence type="ECO:0000313" key="11">
    <source>
        <dbReference type="Proteomes" id="UP000564885"/>
    </source>
</evidence>
<keyword evidence="7" id="KW-0270">Exopolysaccharide synthesis</keyword>
<feature type="transmembrane region" description="Helical" evidence="8">
    <location>
        <begin position="276"/>
        <end position="300"/>
    </location>
</feature>
<reference evidence="10 11" key="1">
    <citation type="submission" date="2020-04" db="EMBL/GenBank/DDBJ databases">
        <title>Enterovirga sp. isolate from soil.</title>
        <authorList>
            <person name="Chea S."/>
            <person name="Kim D.-U."/>
        </authorList>
    </citation>
    <scope>NUCLEOTIDE SEQUENCE [LARGE SCALE GENOMIC DNA]</scope>
    <source>
        <strain evidence="10 11">DB1703</strain>
    </source>
</reference>